<proteinExistence type="predicted"/>
<reference evidence="2 3" key="1">
    <citation type="journal article" date="2023" name="Elife">
        <title>Identification of key yeast species and microbe-microbe interactions impacting larval growth of Drosophila in the wild.</title>
        <authorList>
            <person name="Mure A."/>
            <person name="Sugiura Y."/>
            <person name="Maeda R."/>
            <person name="Honda K."/>
            <person name="Sakurai N."/>
            <person name="Takahashi Y."/>
            <person name="Watada M."/>
            <person name="Katoh T."/>
            <person name="Gotoh A."/>
            <person name="Gotoh Y."/>
            <person name="Taniguchi I."/>
            <person name="Nakamura K."/>
            <person name="Hayashi T."/>
            <person name="Katayama T."/>
            <person name="Uemura T."/>
            <person name="Hattori Y."/>
        </authorList>
    </citation>
    <scope>NUCLEOTIDE SEQUENCE [LARGE SCALE GENOMIC DNA]</scope>
    <source>
        <strain evidence="2 3">SB-73</strain>
    </source>
</reference>
<feature type="region of interest" description="Disordered" evidence="1">
    <location>
        <begin position="32"/>
        <end position="59"/>
    </location>
</feature>
<comment type="caution">
    <text evidence="2">The sequence shown here is derived from an EMBL/GenBank/DDBJ whole genome shotgun (WGS) entry which is preliminary data.</text>
</comment>
<feature type="compositionally biased region" description="Basic and acidic residues" evidence="1">
    <location>
        <begin position="38"/>
        <end position="59"/>
    </location>
</feature>
<name>A0AAV5RNK6_STABA</name>
<dbReference type="EMBL" id="BTGC01000008">
    <property type="protein sequence ID" value="GMM52692.1"/>
    <property type="molecule type" value="Genomic_DNA"/>
</dbReference>
<evidence type="ECO:0000313" key="3">
    <source>
        <dbReference type="Proteomes" id="UP001362899"/>
    </source>
</evidence>
<evidence type="ECO:0000313" key="2">
    <source>
        <dbReference type="EMBL" id="GMM52692.1"/>
    </source>
</evidence>
<protein>
    <submittedName>
        <fullName evidence="2">Uncharacterized protein</fullName>
    </submittedName>
</protein>
<sequence>MHLLYLFPVNPASLTMTLPYVTLRPITLNYMDKSGIGRKGDPLKGSDKSKIESKHVQKI</sequence>
<evidence type="ECO:0000256" key="1">
    <source>
        <dbReference type="SAM" id="MobiDB-lite"/>
    </source>
</evidence>
<keyword evidence="3" id="KW-1185">Reference proteome</keyword>
<dbReference type="Proteomes" id="UP001362899">
    <property type="component" value="Unassembled WGS sequence"/>
</dbReference>
<organism evidence="2 3">
    <name type="scientific">Starmerella bacillaris</name>
    <name type="common">Yeast</name>
    <name type="synonym">Candida zemplinina</name>
    <dbReference type="NCBI Taxonomy" id="1247836"/>
    <lineage>
        <taxon>Eukaryota</taxon>
        <taxon>Fungi</taxon>
        <taxon>Dikarya</taxon>
        <taxon>Ascomycota</taxon>
        <taxon>Saccharomycotina</taxon>
        <taxon>Dipodascomycetes</taxon>
        <taxon>Dipodascales</taxon>
        <taxon>Trichomonascaceae</taxon>
        <taxon>Starmerella</taxon>
    </lineage>
</organism>
<accession>A0AAV5RNK6</accession>
<dbReference type="AlphaFoldDB" id="A0AAV5RNK6"/>
<gene>
    <name evidence="2" type="ORF">DASB73_036550</name>
</gene>